<feature type="compositionally biased region" description="Basic residues" evidence="7">
    <location>
        <begin position="191"/>
        <end position="209"/>
    </location>
</feature>
<feature type="compositionally biased region" description="Low complexity" evidence="7">
    <location>
        <begin position="327"/>
        <end position="336"/>
    </location>
</feature>
<feature type="region of interest" description="Disordered" evidence="7">
    <location>
        <begin position="186"/>
        <end position="336"/>
    </location>
</feature>
<evidence type="ECO:0000313" key="9">
    <source>
        <dbReference type="EMBL" id="EFO98036.1"/>
    </source>
</evidence>
<dbReference type="PROSITE" id="PS50102">
    <property type="entry name" value="RRM"/>
    <property type="match status" value="2"/>
</dbReference>
<comment type="subcellular location">
    <subcellularLocation>
        <location evidence="1">Nucleus</location>
    </subcellularLocation>
</comment>
<sequence length="336" mass="38174">MSDMTVYVGNLPSDVREKEIEDIFHKYGEIRNIDIKSRSRDSPAFAFIQFDDRRDAKEAVRACDGYEFDGKRLRVEFPRGKGPRGPGGRPTRDNGSRFGRNGGPPKRSNYRLIVEGLPRSGSWQDIKDHLKQAGEICYANVHNGEGVVEFERYENLEYAIRKYDDTKFRSHKGETAYIRLKEDKSEYAKENKRRTRSISRSKSPNRGRCSRSSSRSKSSIRGRRTGSASKSRSRSPVSRQHRDRSESGSPARRVSRSRSPISRQRRARSESGTPARRATRSRSPVKRQSRDRSVSSVGRASRSRSPPSRDASVAPSRDVSPDHSRRSSPNGSPRND</sequence>
<dbReference type="SUPFAM" id="SSF54928">
    <property type="entry name" value="RNA-binding domain, RBD"/>
    <property type="match status" value="1"/>
</dbReference>
<evidence type="ECO:0000256" key="7">
    <source>
        <dbReference type="SAM" id="MobiDB-lite"/>
    </source>
</evidence>
<dbReference type="InParanoid" id="E3NHG1"/>
<evidence type="ECO:0000256" key="1">
    <source>
        <dbReference type="ARBA" id="ARBA00004123"/>
    </source>
</evidence>
<dbReference type="PANTHER" id="PTHR23003">
    <property type="entry name" value="RNA RECOGNITION MOTIF RRM DOMAIN CONTAINING PROTEIN"/>
    <property type="match status" value="1"/>
</dbReference>
<dbReference type="OrthoDB" id="1099063at2759"/>
<keyword evidence="3" id="KW-0677">Repeat</keyword>
<dbReference type="SMART" id="SM00360">
    <property type="entry name" value="RRM"/>
    <property type="match status" value="2"/>
</dbReference>
<feature type="compositionally biased region" description="Low complexity" evidence="7">
    <location>
        <begin position="247"/>
        <end position="262"/>
    </location>
</feature>
<reference evidence="9" key="1">
    <citation type="submission" date="2007-07" db="EMBL/GenBank/DDBJ databases">
        <title>PCAP assembly of the Caenorhabditis remanei genome.</title>
        <authorList>
            <consortium name="The Caenorhabditis remanei Sequencing Consortium"/>
            <person name="Wilson R.K."/>
        </authorList>
    </citation>
    <scope>NUCLEOTIDE SEQUENCE [LARGE SCALE GENOMIC DNA]</scope>
    <source>
        <strain evidence="9">PB4641</strain>
    </source>
</reference>
<dbReference type="AlphaFoldDB" id="E3NHG1"/>
<dbReference type="GO" id="GO:0005634">
    <property type="term" value="C:nucleus"/>
    <property type="evidence" value="ECO:0007669"/>
    <property type="project" value="UniProtKB-SubCell"/>
</dbReference>
<dbReference type="STRING" id="31234.E3NHG1"/>
<feature type="domain" description="RRM" evidence="8">
    <location>
        <begin position="4"/>
        <end position="80"/>
    </location>
</feature>
<protein>
    <recommendedName>
        <fullName evidence="8">RRM domain-containing protein</fullName>
    </recommendedName>
</protein>
<name>E3NHG1_CAERE</name>
<dbReference type="InterPro" id="IPR035979">
    <property type="entry name" value="RBD_domain_sf"/>
</dbReference>
<feature type="compositionally biased region" description="Basic residues" evidence="7">
    <location>
        <begin position="277"/>
        <end position="287"/>
    </location>
</feature>
<evidence type="ECO:0000256" key="6">
    <source>
        <dbReference type="PROSITE-ProRule" id="PRU00176"/>
    </source>
</evidence>
<dbReference type="Gene3D" id="3.30.70.330">
    <property type="match status" value="2"/>
</dbReference>
<dbReference type="GeneID" id="9798648"/>
<dbReference type="Pfam" id="PF00076">
    <property type="entry name" value="RRM_1"/>
    <property type="match status" value="2"/>
</dbReference>
<dbReference type="InterPro" id="IPR050374">
    <property type="entry name" value="RRT5_SRSF_SR"/>
</dbReference>
<gene>
    <name evidence="9" type="ORF">CRE_20061</name>
</gene>
<dbReference type="eggNOG" id="KOG0105">
    <property type="taxonomic scope" value="Eukaryota"/>
</dbReference>
<accession>E3NHG1</accession>
<dbReference type="FunFam" id="3.30.70.330:FF:000815">
    <property type="entry name" value="Serine/arginine-rich splicing factor SR30"/>
    <property type="match status" value="1"/>
</dbReference>
<evidence type="ECO:0000256" key="4">
    <source>
        <dbReference type="ARBA" id="ARBA00022884"/>
    </source>
</evidence>
<dbReference type="InterPro" id="IPR000504">
    <property type="entry name" value="RRM_dom"/>
</dbReference>
<keyword evidence="5" id="KW-0539">Nucleus</keyword>
<keyword evidence="4 6" id="KW-0694">RNA-binding</keyword>
<feature type="compositionally biased region" description="Low complexity" evidence="7">
    <location>
        <begin position="294"/>
        <end position="317"/>
    </location>
</feature>
<evidence type="ECO:0000256" key="3">
    <source>
        <dbReference type="ARBA" id="ARBA00022737"/>
    </source>
</evidence>
<dbReference type="HOGENOM" id="CLU_012062_34_0_1"/>
<feature type="region of interest" description="Disordered" evidence="7">
    <location>
        <begin position="77"/>
        <end position="109"/>
    </location>
</feature>
<keyword evidence="10" id="KW-1185">Reference proteome</keyword>
<dbReference type="GO" id="GO:0003729">
    <property type="term" value="F:mRNA binding"/>
    <property type="evidence" value="ECO:0007669"/>
    <property type="project" value="TreeGrafter"/>
</dbReference>
<dbReference type="InterPro" id="IPR012677">
    <property type="entry name" value="Nucleotide-bd_a/b_plait_sf"/>
</dbReference>
<dbReference type="EMBL" id="DS268676">
    <property type="protein sequence ID" value="EFO98036.1"/>
    <property type="molecule type" value="Genomic_DNA"/>
</dbReference>
<organism evidence="10">
    <name type="scientific">Caenorhabditis remanei</name>
    <name type="common">Caenorhabditis vulgaris</name>
    <dbReference type="NCBI Taxonomy" id="31234"/>
    <lineage>
        <taxon>Eukaryota</taxon>
        <taxon>Metazoa</taxon>
        <taxon>Ecdysozoa</taxon>
        <taxon>Nematoda</taxon>
        <taxon>Chromadorea</taxon>
        <taxon>Rhabditida</taxon>
        <taxon>Rhabditina</taxon>
        <taxon>Rhabditomorpha</taxon>
        <taxon>Rhabditoidea</taxon>
        <taxon>Rhabditidae</taxon>
        <taxon>Peloderinae</taxon>
        <taxon>Caenorhabditis</taxon>
    </lineage>
</organism>
<keyword evidence="2" id="KW-0507">mRNA processing</keyword>
<dbReference type="GO" id="GO:0005737">
    <property type="term" value="C:cytoplasm"/>
    <property type="evidence" value="ECO:0007669"/>
    <property type="project" value="TreeGrafter"/>
</dbReference>
<proteinExistence type="predicted"/>
<dbReference type="CTD" id="9798648"/>
<feature type="compositionally biased region" description="Low complexity" evidence="7">
    <location>
        <begin position="225"/>
        <end position="238"/>
    </location>
</feature>
<dbReference type="KEGG" id="crq:GCK72_022676"/>
<evidence type="ECO:0000313" key="10">
    <source>
        <dbReference type="Proteomes" id="UP000008281"/>
    </source>
</evidence>
<evidence type="ECO:0000259" key="8">
    <source>
        <dbReference type="PROSITE" id="PS50102"/>
    </source>
</evidence>
<dbReference type="PANTHER" id="PTHR23003:SF62">
    <property type="entry name" value="SERINE_ARGININE (SR)-TYPE SHUTTLING MRNA BINDING PROTEIN NPL3"/>
    <property type="match status" value="1"/>
</dbReference>
<dbReference type="GO" id="GO:0006397">
    <property type="term" value="P:mRNA processing"/>
    <property type="evidence" value="ECO:0007669"/>
    <property type="project" value="UniProtKB-KW"/>
</dbReference>
<feature type="domain" description="RRM" evidence="8">
    <location>
        <begin position="110"/>
        <end position="183"/>
    </location>
</feature>
<dbReference type="OMA" id="EYRDSSC"/>
<evidence type="ECO:0000256" key="5">
    <source>
        <dbReference type="ARBA" id="ARBA00023242"/>
    </source>
</evidence>
<dbReference type="Proteomes" id="UP000008281">
    <property type="component" value="Unassembled WGS sequence"/>
</dbReference>
<evidence type="ECO:0000256" key="2">
    <source>
        <dbReference type="ARBA" id="ARBA00022664"/>
    </source>
</evidence>
<dbReference type="RefSeq" id="XP_003092154.2">
    <property type="nucleotide sequence ID" value="XM_003092106.2"/>
</dbReference>